<dbReference type="eggNOG" id="COG3631">
    <property type="taxonomic scope" value="Bacteria"/>
</dbReference>
<dbReference type="EMBL" id="CP001291">
    <property type="protein sequence ID" value="ACK73072.1"/>
    <property type="molecule type" value="Genomic_DNA"/>
</dbReference>
<sequence length="139" mass="15505">MSLLQQAEKFFDALNAHDLDTVVSMISPSATINTPIGSFTGGEAYRDWMMMHFRAMPDFTHEIRGMAAETQDTIAFELHATGTMTGPLEMPNGDVPPTGRSIDVSAADFWRFENGLIVEYHLYFNLVDFLNQLGIPLTD</sequence>
<accession>B7KBU4</accession>
<dbReference type="InterPro" id="IPR009959">
    <property type="entry name" value="Cyclase_SnoaL-like"/>
</dbReference>
<dbReference type="Proteomes" id="UP000002384">
    <property type="component" value="Chromosome"/>
</dbReference>
<evidence type="ECO:0000313" key="2">
    <source>
        <dbReference type="EMBL" id="ACK73072.1"/>
    </source>
</evidence>
<dbReference type="OrthoDB" id="3624661at2"/>
<protein>
    <recommendedName>
        <fullName evidence="1">SnoaL-like domain-containing protein</fullName>
    </recommendedName>
</protein>
<dbReference type="STRING" id="65393.PCC7424_4712"/>
<dbReference type="InterPro" id="IPR032710">
    <property type="entry name" value="NTF2-like_dom_sf"/>
</dbReference>
<name>B7KBU4_GLOC7</name>
<dbReference type="AlphaFoldDB" id="B7KBU4"/>
<dbReference type="GO" id="GO:0030638">
    <property type="term" value="P:polyketide metabolic process"/>
    <property type="evidence" value="ECO:0007669"/>
    <property type="project" value="InterPro"/>
</dbReference>
<evidence type="ECO:0000259" key="1">
    <source>
        <dbReference type="Pfam" id="PF12680"/>
    </source>
</evidence>
<dbReference type="Pfam" id="PF12680">
    <property type="entry name" value="SnoaL_2"/>
    <property type="match status" value="1"/>
</dbReference>
<feature type="domain" description="SnoaL-like" evidence="1">
    <location>
        <begin position="8"/>
        <end position="120"/>
    </location>
</feature>
<reference evidence="3" key="1">
    <citation type="journal article" date="2011" name="MBio">
        <title>Novel metabolic attributes of the genus Cyanothece, comprising a group of unicellular nitrogen-fixing Cyanobacteria.</title>
        <authorList>
            <person name="Bandyopadhyay A."/>
            <person name="Elvitigala T."/>
            <person name="Welsh E."/>
            <person name="Stockel J."/>
            <person name="Liberton M."/>
            <person name="Min H."/>
            <person name="Sherman L.A."/>
            <person name="Pakrasi H.B."/>
        </authorList>
    </citation>
    <scope>NUCLEOTIDE SEQUENCE [LARGE SCALE GENOMIC DNA]</scope>
    <source>
        <strain evidence="3">PCC 7424</strain>
    </source>
</reference>
<keyword evidence="3" id="KW-1185">Reference proteome</keyword>
<dbReference type="InterPro" id="IPR037401">
    <property type="entry name" value="SnoaL-like"/>
</dbReference>
<dbReference type="Gene3D" id="3.10.450.50">
    <property type="match status" value="1"/>
</dbReference>
<dbReference type="PANTHER" id="PTHR38436:SF1">
    <property type="entry name" value="ESTER CYCLASE"/>
    <property type="match status" value="1"/>
</dbReference>
<proteinExistence type="predicted"/>
<evidence type="ECO:0000313" key="3">
    <source>
        <dbReference type="Proteomes" id="UP000002384"/>
    </source>
</evidence>
<dbReference type="SUPFAM" id="SSF54427">
    <property type="entry name" value="NTF2-like"/>
    <property type="match status" value="1"/>
</dbReference>
<dbReference type="KEGG" id="cyc:PCC7424_4712"/>
<dbReference type="RefSeq" id="WP_015956655.1">
    <property type="nucleotide sequence ID" value="NC_011729.1"/>
</dbReference>
<dbReference type="PANTHER" id="PTHR38436">
    <property type="entry name" value="POLYKETIDE CYCLASE SNOAL-LIKE DOMAIN"/>
    <property type="match status" value="1"/>
</dbReference>
<organism evidence="2 3">
    <name type="scientific">Gloeothece citriformis (strain PCC 7424)</name>
    <name type="common">Cyanothece sp. (strain PCC 7424)</name>
    <dbReference type="NCBI Taxonomy" id="65393"/>
    <lineage>
        <taxon>Bacteria</taxon>
        <taxon>Bacillati</taxon>
        <taxon>Cyanobacteriota</taxon>
        <taxon>Cyanophyceae</taxon>
        <taxon>Oscillatoriophycideae</taxon>
        <taxon>Chroococcales</taxon>
        <taxon>Aphanothecaceae</taxon>
        <taxon>Gloeothece</taxon>
        <taxon>Gloeothece citriformis</taxon>
    </lineage>
</organism>
<gene>
    <name evidence="2" type="ordered locus">PCC7424_4712</name>
</gene>
<dbReference type="HOGENOM" id="CLU_100997_11_1_3"/>